<dbReference type="AlphaFoldDB" id="A0A397QAT6"/>
<dbReference type="Proteomes" id="UP000266273">
    <property type="component" value="Unassembled WGS sequence"/>
</dbReference>
<dbReference type="OrthoDB" id="8859045at2"/>
<reference evidence="1 2" key="1">
    <citation type="submission" date="2018-08" db="EMBL/GenBank/DDBJ databases">
        <title>Genomic Encyclopedia of Archaeal and Bacterial Type Strains, Phase II (KMG-II): from individual species to whole genera.</title>
        <authorList>
            <person name="Goeker M."/>
        </authorList>
    </citation>
    <scope>NUCLEOTIDE SEQUENCE [LARGE SCALE GENOMIC DNA]</scope>
    <source>
        <strain evidence="1 2">DSM 5002</strain>
    </source>
</reference>
<proteinExistence type="predicted"/>
<dbReference type="RefSeq" id="WP_119060248.1">
    <property type="nucleotide sequence ID" value="NZ_QXDF01000001.1"/>
</dbReference>
<dbReference type="EMBL" id="QXDF01000001">
    <property type="protein sequence ID" value="RIA55331.1"/>
    <property type="molecule type" value="Genomic_DNA"/>
</dbReference>
<accession>A0A397QAT6</accession>
<evidence type="ECO:0000313" key="1">
    <source>
        <dbReference type="EMBL" id="RIA55331.1"/>
    </source>
</evidence>
<evidence type="ECO:0000313" key="2">
    <source>
        <dbReference type="Proteomes" id="UP000266273"/>
    </source>
</evidence>
<protein>
    <submittedName>
        <fullName evidence="1">Uncharacterized protein</fullName>
    </submittedName>
</protein>
<keyword evidence="2" id="KW-1185">Reference proteome</keyword>
<gene>
    <name evidence="1" type="ORF">BXY53_0392</name>
</gene>
<sequence>MSAPFGIALGSTPNAWTTTYAVAFDSIPKAHPEFPIVLGRWSPNSGLWKIIGYSHIYGNGPEGLDIRSGFARVTKELEQNYGHCEELDYIECKKLCDPKAHMFSGGAMAEPTTSVCWTRNSGATLPDGLNYILLTIEALVYPEARICLTYAAHTDDFELSGIL</sequence>
<comment type="caution">
    <text evidence="1">The sequence shown here is derived from an EMBL/GenBank/DDBJ whole genome shotgun (WGS) entry which is preliminary data.</text>
</comment>
<name>A0A397QAT6_9HYPH</name>
<organism evidence="1 2">
    <name type="scientific">Dichotomicrobium thermohalophilum</name>
    <dbReference type="NCBI Taxonomy" id="933063"/>
    <lineage>
        <taxon>Bacteria</taxon>
        <taxon>Pseudomonadati</taxon>
        <taxon>Pseudomonadota</taxon>
        <taxon>Alphaproteobacteria</taxon>
        <taxon>Hyphomicrobiales</taxon>
        <taxon>Hyphomicrobiaceae</taxon>
        <taxon>Dichotomicrobium</taxon>
    </lineage>
</organism>